<comment type="caution">
    <text evidence="1">The sequence shown here is derived from an EMBL/GenBank/DDBJ whole genome shotgun (WGS) entry which is preliminary data.</text>
</comment>
<sequence length="186" mass="20855">MCTANSSCQMSICDGDQVFDSQMPTCQCQEGTKCPIDKGTVPEQTVIRHIGTKHDSPLLVLKYCKPLYTEKMRICEKNEVTMSFQGSSLILSNVANVYCRCPEHGPIFLSSSITKGVTKNENYTCFMPTCDVSDINHSCSRETVRNIINVQRNDTCRCPKNHTCKLAQKTLSTIRQFQCQPDSHSV</sequence>
<name>A0A812CL69_ACAPH</name>
<proteinExistence type="predicted"/>
<evidence type="ECO:0000313" key="2">
    <source>
        <dbReference type="Proteomes" id="UP000597762"/>
    </source>
</evidence>
<organism evidence="1 2">
    <name type="scientific">Acanthosepion pharaonis</name>
    <name type="common">Pharaoh cuttlefish</name>
    <name type="synonym">Sepia pharaonis</name>
    <dbReference type="NCBI Taxonomy" id="158019"/>
    <lineage>
        <taxon>Eukaryota</taxon>
        <taxon>Metazoa</taxon>
        <taxon>Spiralia</taxon>
        <taxon>Lophotrochozoa</taxon>
        <taxon>Mollusca</taxon>
        <taxon>Cephalopoda</taxon>
        <taxon>Coleoidea</taxon>
        <taxon>Decapodiformes</taxon>
        <taxon>Sepiida</taxon>
        <taxon>Sepiina</taxon>
        <taxon>Sepiidae</taxon>
        <taxon>Acanthosepion</taxon>
    </lineage>
</organism>
<accession>A0A812CL69</accession>
<protein>
    <submittedName>
        <fullName evidence="1">Uncharacterized protein</fullName>
    </submittedName>
</protein>
<dbReference type="EMBL" id="CAHIKZ030001680">
    <property type="protein sequence ID" value="CAE1272321.1"/>
    <property type="molecule type" value="Genomic_DNA"/>
</dbReference>
<evidence type="ECO:0000313" key="1">
    <source>
        <dbReference type="EMBL" id="CAE1272321.1"/>
    </source>
</evidence>
<reference evidence="1" key="1">
    <citation type="submission" date="2021-01" db="EMBL/GenBank/DDBJ databases">
        <authorList>
            <person name="Li R."/>
            <person name="Bekaert M."/>
        </authorList>
    </citation>
    <scope>NUCLEOTIDE SEQUENCE</scope>
    <source>
        <strain evidence="1">Farmed</strain>
    </source>
</reference>
<gene>
    <name evidence="1" type="ORF">SPHA_37639</name>
</gene>
<dbReference type="AlphaFoldDB" id="A0A812CL69"/>
<keyword evidence="2" id="KW-1185">Reference proteome</keyword>
<dbReference type="Proteomes" id="UP000597762">
    <property type="component" value="Unassembled WGS sequence"/>
</dbReference>